<accession>A0A941I4L5</accession>
<dbReference type="AlphaFoldDB" id="A0A941I4L5"/>
<name>A0A941I4L5_9BURK</name>
<organism evidence="1 2">
    <name type="scientific">Undibacterium luofuense</name>
    <dbReference type="NCBI Taxonomy" id="2828733"/>
    <lineage>
        <taxon>Bacteria</taxon>
        <taxon>Pseudomonadati</taxon>
        <taxon>Pseudomonadota</taxon>
        <taxon>Betaproteobacteria</taxon>
        <taxon>Burkholderiales</taxon>
        <taxon>Oxalobacteraceae</taxon>
        <taxon>Undibacterium</taxon>
    </lineage>
</organism>
<protein>
    <submittedName>
        <fullName evidence="1">Uncharacterized protein</fullName>
    </submittedName>
</protein>
<reference evidence="1" key="1">
    <citation type="submission" date="2021-04" db="EMBL/GenBank/DDBJ databases">
        <title>novel species isolated from subtropical streams in China.</title>
        <authorList>
            <person name="Lu H."/>
        </authorList>
    </citation>
    <scope>NUCLEOTIDE SEQUENCE</scope>
    <source>
        <strain evidence="1">LFS511W</strain>
    </source>
</reference>
<comment type="caution">
    <text evidence="1">The sequence shown here is derived from an EMBL/GenBank/DDBJ whole genome shotgun (WGS) entry which is preliminary data.</text>
</comment>
<gene>
    <name evidence="1" type="ORF">KDM89_00685</name>
</gene>
<dbReference type="Proteomes" id="UP000680067">
    <property type="component" value="Unassembled WGS sequence"/>
</dbReference>
<keyword evidence="2" id="KW-1185">Reference proteome</keyword>
<dbReference type="EMBL" id="JAGSPN010000001">
    <property type="protein sequence ID" value="MBR7780641.1"/>
    <property type="molecule type" value="Genomic_DNA"/>
</dbReference>
<evidence type="ECO:0000313" key="1">
    <source>
        <dbReference type="EMBL" id="MBR7780641.1"/>
    </source>
</evidence>
<evidence type="ECO:0000313" key="2">
    <source>
        <dbReference type="Proteomes" id="UP000680067"/>
    </source>
</evidence>
<sequence length="168" mass="19104">MQQFVNSIRASIESNNWHAALTLAMTLPDICGCLENPSMGSKARYVAWYDQFMLKRYQSSLGPSKQLHTFLYGSDCYALRCAYLHQGEFGIEDQSARKTLDKFHFIVPPGKNSIIHMNQCGNTLQLQIDIFCLDVCASVEEWMSMQSGKSDIQEKLLNIGRIYCSPNF</sequence>
<proteinExistence type="predicted"/>
<dbReference type="RefSeq" id="WP_212686037.1">
    <property type="nucleotide sequence ID" value="NZ_JAGSPN010000001.1"/>
</dbReference>